<keyword evidence="2" id="KW-1185">Reference proteome</keyword>
<name>A0A1Q5ZT55_9SPHI</name>
<evidence type="ECO:0000313" key="1">
    <source>
        <dbReference type="EMBL" id="OKS84923.1"/>
    </source>
</evidence>
<dbReference type="AlphaFoldDB" id="A0A1Q5ZT55"/>
<proteinExistence type="predicted"/>
<dbReference type="Proteomes" id="UP000186720">
    <property type="component" value="Unassembled WGS sequence"/>
</dbReference>
<reference evidence="1 2" key="1">
    <citation type="submission" date="2016-11" db="EMBL/GenBank/DDBJ databases">
        <title>Whole Genome Sequencing of Mucilaginibacter polytrichastri RG4-7(T) isolated from the moss sample.</title>
        <authorList>
            <person name="Li Y."/>
        </authorList>
    </citation>
    <scope>NUCLEOTIDE SEQUENCE [LARGE SCALE GENOMIC DNA]</scope>
    <source>
        <strain evidence="1 2">RG4-7</strain>
    </source>
</reference>
<dbReference type="EMBL" id="MPPL01000001">
    <property type="protein sequence ID" value="OKS84923.1"/>
    <property type="molecule type" value="Genomic_DNA"/>
</dbReference>
<protein>
    <submittedName>
        <fullName evidence="1">Uncharacterized protein</fullName>
    </submittedName>
</protein>
<evidence type="ECO:0000313" key="2">
    <source>
        <dbReference type="Proteomes" id="UP000186720"/>
    </source>
</evidence>
<sequence length="48" mass="5692">MGGDVYKSIDKYFYNTNNNPWPKAATCVIMYQNWKYNVSKSNIRLIQN</sequence>
<dbReference type="STRING" id="1302689.RG47T_0361"/>
<comment type="caution">
    <text evidence="1">The sequence shown here is derived from an EMBL/GenBank/DDBJ whole genome shotgun (WGS) entry which is preliminary data.</text>
</comment>
<gene>
    <name evidence="1" type="ORF">RG47T_0361</name>
</gene>
<accession>A0A1Q5ZT55</accession>
<organism evidence="1 2">
    <name type="scientific">Mucilaginibacter polytrichastri</name>
    <dbReference type="NCBI Taxonomy" id="1302689"/>
    <lineage>
        <taxon>Bacteria</taxon>
        <taxon>Pseudomonadati</taxon>
        <taxon>Bacteroidota</taxon>
        <taxon>Sphingobacteriia</taxon>
        <taxon>Sphingobacteriales</taxon>
        <taxon>Sphingobacteriaceae</taxon>
        <taxon>Mucilaginibacter</taxon>
    </lineage>
</organism>